<accession>A0ABS7MLZ8</accession>
<dbReference type="InterPro" id="IPR037027">
    <property type="entry name" value="YqgF/RNaseH-like_dom_sf"/>
</dbReference>
<keyword evidence="3 5" id="KW-0540">Nuclease</keyword>
<evidence type="ECO:0000313" key="8">
    <source>
        <dbReference type="Proteomes" id="UP000700908"/>
    </source>
</evidence>
<evidence type="ECO:0000256" key="4">
    <source>
        <dbReference type="ARBA" id="ARBA00022801"/>
    </source>
</evidence>
<dbReference type="PANTHER" id="PTHR33317:SF4">
    <property type="entry name" value="POLYNUCLEOTIDYL TRANSFERASE, RIBONUCLEASE H-LIKE SUPERFAMILY PROTEIN"/>
    <property type="match status" value="1"/>
</dbReference>
<dbReference type="HAMAP" id="MF_00651">
    <property type="entry name" value="Nuclease_YqgF"/>
    <property type="match status" value="1"/>
</dbReference>
<feature type="domain" description="YqgF/RNase H-like" evidence="6">
    <location>
        <begin position="1"/>
        <end position="101"/>
    </location>
</feature>
<dbReference type="PANTHER" id="PTHR33317">
    <property type="entry name" value="POLYNUCLEOTIDYL TRANSFERASE, RIBONUCLEASE H-LIKE SUPERFAMILY PROTEIN"/>
    <property type="match status" value="1"/>
</dbReference>
<dbReference type="Gene3D" id="3.30.420.140">
    <property type="entry name" value="YqgF/RNase H-like domain"/>
    <property type="match status" value="1"/>
</dbReference>
<keyword evidence="8" id="KW-1185">Reference proteome</keyword>
<keyword evidence="2 5" id="KW-0690">Ribosome biogenesis</keyword>
<dbReference type="CDD" id="cd16964">
    <property type="entry name" value="YqgF"/>
    <property type="match status" value="1"/>
</dbReference>
<comment type="subcellular location">
    <subcellularLocation>
        <location evidence="5">Cytoplasm</location>
    </subcellularLocation>
</comment>
<evidence type="ECO:0000256" key="5">
    <source>
        <dbReference type="HAMAP-Rule" id="MF_00651"/>
    </source>
</evidence>
<organism evidence="7 8">
    <name type="scientific">Collinsella ureilytica</name>
    <dbReference type="NCBI Taxonomy" id="2869515"/>
    <lineage>
        <taxon>Bacteria</taxon>
        <taxon>Bacillati</taxon>
        <taxon>Actinomycetota</taxon>
        <taxon>Coriobacteriia</taxon>
        <taxon>Coriobacteriales</taxon>
        <taxon>Coriobacteriaceae</taxon>
        <taxon>Collinsella</taxon>
    </lineage>
</organism>
<sequence>MVVLGLDIGEKRIGIAVSDITGRLAMPLAVLSPSEVLGQARSFKRILLDHEPECLVCGLPTTLAGSEGPQAERVREQAEQIAQAVRLPLYFADERLSSAEARRILRAQGLSERQMRGKIDMVAASLFLQAWLDRKEYRG</sequence>
<dbReference type="NCBIfam" id="TIGR00250">
    <property type="entry name" value="RNAse_H_YqgF"/>
    <property type="match status" value="1"/>
</dbReference>
<dbReference type="EC" id="3.1.-.-" evidence="5"/>
<dbReference type="GO" id="GO:0016787">
    <property type="term" value="F:hydrolase activity"/>
    <property type="evidence" value="ECO:0007669"/>
    <property type="project" value="UniProtKB-KW"/>
</dbReference>
<name>A0ABS7MLZ8_9ACTN</name>
<dbReference type="InterPro" id="IPR005227">
    <property type="entry name" value="YqgF"/>
</dbReference>
<proteinExistence type="inferred from homology"/>
<evidence type="ECO:0000259" key="6">
    <source>
        <dbReference type="SMART" id="SM00732"/>
    </source>
</evidence>
<comment type="caution">
    <text evidence="7">The sequence shown here is derived from an EMBL/GenBank/DDBJ whole genome shotgun (WGS) entry which is preliminary data.</text>
</comment>
<evidence type="ECO:0000256" key="2">
    <source>
        <dbReference type="ARBA" id="ARBA00022517"/>
    </source>
</evidence>
<dbReference type="Pfam" id="PF03652">
    <property type="entry name" value="RuvX"/>
    <property type="match status" value="1"/>
</dbReference>
<dbReference type="EMBL" id="JAIMFO010000007">
    <property type="protein sequence ID" value="MBY4798096.1"/>
    <property type="molecule type" value="Genomic_DNA"/>
</dbReference>
<comment type="similarity">
    <text evidence="5">Belongs to the YqgF HJR family.</text>
</comment>
<evidence type="ECO:0000256" key="1">
    <source>
        <dbReference type="ARBA" id="ARBA00022490"/>
    </source>
</evidence>
<keyword evidence="1 5" id="KW-0963">Cytoplasm</keyword>
<protein>
    <recommendedName>
        <fullName evidence="5">Putative pre-16S rRNA nuclease</fullName>
        <ecNumber evidence="5">3.1.-.-</ecNumber>
    </recommendedName>
</protein>
<evidence type="ECO:0000256" key="3">
    <source>
        <dbReference type="ARBA" id="ARBA00022722"/>
    </source>
</evidence>
<comment type="function">
    <text evidence="5">Could be a nuclease involved in processing of the 5'-end of pre-16S rRNA.</text>
</comment>
<dbReference type="RefSeq" id="WP_222199799.1">
    <property type="nucleotide sequence ID" value="NZ_JAIMFO010000007.1"/>
</dbReference>
<dbReference type="InterPro" id="IPR012337">
    <property type="entry name" value="RNaseH-like_sf"/>
</dbReference>
<evidence type="ECO:0000313" key="7">
    <source>
        <dbReference type="EMBL" id="MBY4798096.1"/>
    </source>
</evidence>
<dbReference type="SMART" id="SM00732">
    <property type="entry name" value="YqgFc"/>
    <property type="match status" value="1"/>
</dbReference>
<keyword evidence="4 5" id="KW-0378">Hydrolase</keyword>
<reference evidence="7 8" key="1">
    <citation type="submission" date="2021-08" db="EMBL/GenBank/DDBJ databases">
        <title>Collinsella faecalis sp. nov. isolated from swine faeces.</title>
        <authorList>
            <person name="Oh B.S."/>
            <person name="Lee J.H."/>
        </authorList>
    </citation>
    <scope>NUCLEOTIDE SEQUENCE [LARGE SCALE GENOMIC DNA]</scope>
    <source>
        <strain evidence="7 8">AGMB00827</strain>
    </source>
</reference>
<gene>
    <name evidence="7" type="primary">ruvX</name>
    <name evidence="7" type="ORF">K6V98_07030</name>
</gene>
<dbReference type="SUPFAM" id="SSF53098">
    <property type="entry name" value="Ribonuclease H-like"/>
    <property type="match status" value="1"/>
</dbReference>
<dbReference type="Proteomes" id="UP000700908">
    <property type="component" value="Unassembled WGS sequence"/>
</dbReference>
<dbReference type="InterPro" id="IPR006641">
    <property type="entry name" value="YqgF/RNaseH-like_dom"/>
</dbReference>